<comment type="caution">
    <text evidence="1">The sequence shown here is derived from an EMBL/GenBank/DDBJ whole genome shotgun (WGS) entry which is preliminary data.</text>
</comment>
<protein>
    <submittedName>
        <fullName evidence="1">Uncharacterized protein</fullName>
    </submittedName>
</protein>
<accession>A0A9D4EKX5</accession>
<proteinExistence type="predicted"/>
<reference evidence="1" key="2">
    <citation type="submission" date="2020-11" db="EMBL/GenBank/DDBJ databases">
        <authorList>
            <person name="McCartney M.A."/>
            <person name="Auch B."/>
            <person name="Kono T."/>
            <person name="Mallez S."/>
            <person name="Becker A."/>
            <person name="Gohl D.M."/>
            <person name="Silverstein K.A.T."/>
            <person name="Koren S."/>
            <person name="Bechman K.B."/>
            <person name="Herman A."/>
            <person name="Abrahante J.E."/>
            <person name="Garbe J."/>
        </authorList>
    </citation>
    <scope>NUCLEOTIDE SEQUENCE</scope>
    <source>
        <strain evidence="1">Duluth1</strain>
        <tissue evidence="1">Whole animal</tissue>
    </source>
</reference>
<keyword evidence="2" id="KW-1185">Reference proteome</keyword>
<dbReference type="EMBL" id="JAIWYP010000008">
    <property type="protein sequence ID" value="KAH3779925.1"/>
    <property type="molecule type" value="Genomic_DNA"/>
</dbReference>
<gene>
    <name evidence="1" type="ORF">DPMN_157734</name>
</gene>
<dbReference type="Proteomes" id="UP000828390">
    <property type="component" value="Unassembled WGS sequence"/>
</dbReference>
<dbReference type="AlphaFoldDB" id="A0A9D4EKX5"/>
<name>A0A9D4EKX5_DREPO</name>
<reference evidence="1" key="1">
    <citation type="journal article" date="2019" name="bioRxiv">
        <title>The Genome of the Zebra Mussel, Dreissena polymorpha: A Resource for Invasive Species Research.</title>
        <authorList>
            <person name="McCartney M.A."/>
            <person name="Auch B."/>
            <person name="Kono T."/>
            <person name="Mallez S."/>
            <person name="Zhang Y."/>
            <person name="Obille A."/>
            <person name="Becker A."/>
            <person name="Abrahante J.E."/>
            <person name="Garbe J."/>
            <person name="Badalamenti J.P."/>
            <person name="Herman A."/>
            <person name="Mangelson H."/>
            <person name="Liachko I."/>
            <person name="Sullivan S."/>
            <person name="Sone E.D."/>
            <person name="Koren S."/>
            <person name="Silverstein K.A.T."/>
            <person name="Beckman K.B."/>
            <person name="Gohl D.M."/>
        </authorList>
    </citation>
    <scope>NUCLEOTIDE SEQUENCE</scope>
    <source>
        <strain evidence="1">Duluth1</strain>
        <tissue evidence="1">Whole animal</tissue>
    </source>
</reference>
<organism evidence="1 2">
    <name type="scientific">Dreissena polymorpha</name>
    <name type="common">Zebra mussel</name>
    <name type="synonym">Mytilus polymorpha</name>
    <dbReference type="NCBI Taxonomy" id="45954"/>
    <lineage>
        <taxon>Eukaryota</taxon>
        <taxon>Metazoa</taxon>
        <taxon>Spiralia</taxon>
        <taxon>Lophotrochozoa</taxon>
        <taxon>Mollusca</taxon>
        <taxon>Bivalvia</taxon>
        <taxon>Autobranchia</taxon>
        <taxon>Heteroconchia</taxon>
        <taxon>Euheterodonta</taxon>
        <taxon>Imparidentia</taxon>
        <taxon>Neoheterodontei</taxon>
        <taxon>Myida</taxon>
        <taxon>Dreissenoidea</taxon>
        <taxon>Dreissenidae</taxon>
        <taxon>Dreissena</taxon>
    </lineage>
</organism>
<evidence type="ECO:0000313" key="2">
    <source>
        <dbReference type="Proteomes" id="UP000828390"/>
    </source>
</evidence>
<sequence length="62" mass="7536">MILTWKTRCICTMQNTYIRRMGIHRLMTLKRLHHCNFRKPTLLAIIVRQLEMSEKSIEQAYD</sequence>
<evidence type="ECO:0000313" key="1">
    <source>
        <dbReference type="EMBL" id="KAH3779925.1"/>
    </source>
</evidence>